<dbReference type="KEGG" id="mrr:Moror_4084"/>
<reference evidence="2 3" key="1">
    <citation type="journal article" date="2014" name="BMC Genomics">
        <title>Genome and secretome analysis of the hemibiotrophic fungal pathogen, Moniliophthora roreri, which causes frosty pod rot disease of cacao: mechanisms of the biotrophic and necrotrophic phases.</title>
        <authorList>
            <person name="Meinhardt L.W."/>
            <person name="Costa G.G.L."/>
            <person name="Thomazella D.P.T."/>
            <person name="Teixeira P.J.P.L."/>
            <person name="Carazzolle M.F."/>
            <person name="Schuster S.C."/>
            <person name="Carlson J.E."/>
            <person name="Guiltinan M.J."/>
            <person name="Mieczkowski P."/>
            <person name="Farmer A."/>
            <person name="Ramaraj T."/>
            <person name="Crozier J."/>
            <person name="Davis R.E."/>
            <person name="Shao J."/>
            <person name="Melnick R.L."/>
            <person name="Pereira G.A.G."/>
            <person name="Bailey B.A."/>
        </authorList>
    </citation>
    <scope>NUCLEOTIDE SEQUENCE [LARGE SCALE GENOMIC DNA]</scope>
    <source>
        <strain evidence="2 3">MCA 2997</strain>
    </source>
</reference>
<sequence length="350" mass="39414">MSAEPSNLHEVIDLTNINDVDFLSPLQYPVMPIPNISQHTYPQATHSWKDLLVLKEMSKDCLIVEFPALVPEPEFPPPIVQAPGEKLAVWGAHHRADTQERAQISAEWEMALNAQEEQLLDWKHFRSTYKQIENGQIKESVERAAREKAEKEKEKKGKQCQVVTCATSSATMCGSMSTVIEESPRMTWLGGKHKGKAAAAYCLDYIELPLLDDSSKWPCESTLPVTHCKCLRAEEEAETDTSVWMEVQKGDECEGCTACGKVCECQVETTSGQVRLIGSSKNVARPLKKKEKASGLLKSKPFIEDSDVDFVREEDPTELGRLILLEVKQMREEMNDCHYVRGVLLTWFSD</sequence>
<feature type="coiled-coil region" evidence="1">
    <location>
        <begin position="134"/>
        <end position="161"/>
    </location>
</feature>
<dbReference type="EMBL" id="AWSO01000411">
    <property type="protein sequence ID" value="ESK90754.1"/>
    <property type="molecule type" value="Genomic_DNA"/>
</dbReference>
<evidence type="ECO:0000313" key="2">
    <source>
        <dbReference type="EMBL" id="ESK90754.1"/>
    </source>
</evidence>
<evidence type="ECO:0000256" key="1">
    <source>
        <dbReference type="SAM" id="Coils"/>
    </source>
</evidence>
<dbReference type="Proteomes" id="UP000017559">
    <property type="component" value="Unassembled WGS sequence"/>
</dbReference>
<keyword evidence="3" id="KW-1185">Reference proteome</keyword>
<accession>V2YGD5</accession>
<organism evidence="2 3">
    <name type="scientific">Moniliophthora roreri (strain MCA 2997)</name>
    <name type="common">Cocoa frosty pod rot fungus</name>
    <name type="synonym">Crinipellis roreri</name>
    <dbReference type="NCBI Taxonomy" id="1381753"/>
    <lineage>
        <taxon>Eukaryota</taxon>
        <taxon>Fungi</taxon>
        <taxon>Dikarya</taxon>
        <taxon>Basidiomycota</taxon>
        <taxon>Agaricomycotina</taxon>
        <taxon>Agaricomycetes</taxon>
        <taxon>Agaricomycetidae</taxon>
        <taxon>Agaricales</taxon>
        <taxon>Marasmiineae</taxon>
        <taxon>Marasmiaceae</taxon>
        <taxon>Moniliophthora</taxon>
    </lineage>
</organism>
<name>V2YGD5_MONRO</name>
<dbReference type="AlphaFoldDB" id="V2YGD5"/>
<gene>
    <name evidence="2" type="ORF">Moror_4084</name>
</gene>
<keyword evidence="1" id="KW-0175">Coiled coil</keyword>
<proteinExistence type="predicted"/>
<comment type="caution">
    <text evidence="2">The sequence shown here is derived from an EMBL/GenBank/DDBJ whole genome shotgun (WGS) entry which is preliminary data.</text>
</comment>
<protein>
    <submittedName>
        <fullName evidence="2">Uncharacterized protein</fullName>
    </submittedName>
</protein>
<evidence type="ECO:0000313" key="3">
    <source>
        <dbReference type="Proteomes" id="UP000017559"/>
    </source>
</evidence>
<dbReference type="HOGENOM" id="CLU_792470_0_0_1"/>